<evidence type="ECO:0000313" key="2">
    <source>
        <dbReference type="EMBL" id="CUH42896.1"/>
    </source>
</evidence>
<organism evidence="2 3">
    <name type="scientific">Ruegeria atlantica</name>
    <dbReference type="NCBI Taxonomy" id="81569"/>
    <lineage>
        <taxon>Bacteria</taxon>
        <taxon>Pseudomonadati</taxon>
        <taxon>Pseudomonadota</taxon>
        <taxon>Alphaproteobacteria</taxon>
        <taxon>Rhodobacterales</taxon>
        <taxon>Roseobacteraceae</taxon>
        <taxon>Ruegeria</taxon>
    </lineage>
</organism>
<keyword evidence="3" id="KW-1185">Reference proteome</keyword>
<dbReference type="SMART" id="SM00347">
    <property type="entry name" value="HTH_MARR"/>
    <property type="match status" value="1"/>
</dbReference>
<dbReference type="GO" id="GO:0003700">
    <property type="term" value="F:DNA-binding transcription factor activity"/>
    <property type="evidence" value="ECO:0007669"/>
    <property type="project" value="InterPro"/>
</dbReference>
<evidence type="ECO:0000259" key="1">
    <source>
        <dbReference type="PROSITE" id="PS50995"/>
    </source>
</evidence>
<name>A0A0P1EJZ8_9RHOB</name>
<dbReference type="PROSITE" id="PS50995">
    <property type="entry name" value="HTH_MARR_2"/>
    <property type="match status" value="1"/>
</dbReference>
<feature type="domain" description="HTH marR-type" evidence="1">
    <location>
        <begin position="10"/>
        <end position="146"/>
    </location>
</feature>
<evidence type="ECO:0000313" key="3">
    <source>
        <dbReference type="Proteomes" id="UP000050786"/>
    </source>
</evidence>
<gene>
    <name evidence="2" type="ORF">RUM4293_01785</name>
</gene>
<accession>A0A0P1EJZ8</accession>
<sequence>MATDTDKMSPAEMLYAGIQLTRPLLRNITARVEADLDGTGISVGERAILEVLLAVQQATAPEITQILQVKRQLVGRLLKDLVARGLLKSIPNPQHRTSNFYRLTEQSKAVIGTIRATEMARMAQFVERFTEEEIRAYFEVQSTINDVMISGYGEIDTSD</sequence>
<dbReference type="RefSeq" id="WP_058272950.1">
    <property type="nucleotide sequence ID" value="NZ_CYPS01000032.1"/>
</dbReference>
<proteinExistence type="predicted"/>
<dbReference type="EMBL" id="CYPS01000032">
    <property type="protein sequence ID" value="CUH42896.1"/>
    <property type="molecule type" value="Genomic_DNA"/>
</dbReference>
<dbReference type="Proteomes" id="UP000050786">
    <property type="component" value="Unassembled WGS sequence"/>
</dbReference>
<dbReference type="Pfam" id="PF12802">
    <property type="entry name" value="MarR_2"/>
    <property type="match status" value="1"/>
</dbReference>
<protein>
    <submittedName>
        <fullName evidence="2">MarR family protein</fullName>
    </submittedName>
</protein>
<dbReference type="SUPFAM" id="SSF46785">
    <property type="entry name" value="Winged helix' DNA-binding domain"/>
    <property type="match status" value="1"/>
</dbReference>
<dbReference type="InterPro" id="IPR036390">
    <property type="entry name" value="WH_DNA-bd_sf"/>
</dbReference>
<dbReference type="Gene3D" id="1.10.10.10">
    <property type="entry name" value="Winged helix-like DNA-binding domain superfamily/Winged helix DNA-binding domain"/>
    <property type="match status" value="1"/>
</dbReference>
<dbReference type="InterPro" id="IPR000835">
    <property type="entry name" value="HTH_MarR-typ"/>
</dbReference>
<dbReference type="InterPro" id="IPR036388">
    <property type="entry name" value="WH-like_DNA-bd_sf"/>
</dbReference>
<dbReference type="AlphaFoldDB" id="A0A0P1EJZ8"/>
<reference evidence="3" key="1">
    <citation type="submission" date="2015-09" db="EMBL/GenBank/DDBJ databases">
        <authorList>
            <person name="Rodrigo-Torres L."/>
            <person name="Arahal D.R."/>
        </authorList>
    </citation>
    <scope>NUCLEOTIDE SEQUENCE [LARGE SCALE GENOMIC DNA]</scope>
    <source>
        <strain evidence="3">CECT 4293</strain>
    </source>
</reference>